<evidence type="ECO:0000313" key="2">
    <source>
        <dbReference type="Proteomes" id="UP000193685"/>
    </source>
</evidence>
<gene>
    <name evidence="1" type="ORF">BCR37DRAFT_349041</name>
</gene>
<dbReference type="STRING" id="56484.A0A1Y2F9F9"/>
<proteinExistence type="predicted"/>
<evidence type="ECO:0000313" key="1">
    <source>
        <dbReference type="EMBL" id="ORY80529.1"/>
    </source>
</evidence>
<dbReference type="Proteomes" id="UP000193685">
    <property type="component" value="Unassembled WGS sequence"/>
</dbReference>
<reference evidence="1 2" key="1">
    <citation type="submission" date="2016-07" db="EMBL/GenBank/DDBJ databases">
        <title>Pervasive Adenine N6-methylation of Active Genes in Fungi.</title>
        <authorList>
            <consortium name="DOE Joint Genome Institute"/>
            <person name="Mondo S.J."/>
            <person name="Dannebaum R.O."/>
            <person name="Kuo R.C."/>
            <person name="Labutti K."/>
            <person name="Haridas S."/>
            <person name="Kuo A."/>
            <person name="Salamov A."/>
            <person name="Ahrendt S.R."/>
            <person name="Lipzen A."/>
            <person name="Sullivan W."/>
            <person name="Andreopoulos W.B."/>
            <person name="Clum A."/>
            <person name="Lindquist E."/>
            <person name="Daum C."/>
            <person name="Ramamoorthy G.K."/>
            <person name="Gryganskyi A."/>
            <person name="Culley D."/>
            <person name="Magnuson J.K."/>
            <person name="James T.Y."/>
            <person name="O'Malley M.A."/>
            <person name="Stajich J.E."/>
            <person name="Spatafora J.W."/>
            <person name="Visel A."/>
            <person name="Grigoriev I.V."/>
        </authorList>
    </citation>
    <scope>NUCLEOTIDE SEQUENCE [LARGE SCALE GENOMIC DNA]</scope>
    <source>
        <strain evidence="1 2">12-1054</strain>
    </source>
</reference>
<dbReference type="OMA" id="LTIFQHK"/>
<accession>A0A1Y2F9F9</accession>
<name>A0A1Y2F9F9_PROLT</name>
<dbReference type="AlphaFoldDB" id="A0A1Y2F9F9"/>
<dbReference type="RefSeq" id="XP_040724417.1">
    <property type="nucleotide sequence ID" value="XM_040867892.1"/>
</dbReference>
<protein>
    <submittedName>
        <fullName evidence="1">Uncharacterized protein</fullName>
    </submittedName>
</protein>
<keyword evidence="2" id="KW-1185">Reference proteome</keyword>
<sequence>MPDLALVTGSLAKSADGASASSAKLEKHTGWLKCSAEPQDSHYIIRSRSNPDGKYFDMDFGFDAEGRKVRSTNGNILPDPMHPNRYFMVAHHTGYMNGSVFREVYCEAEFKGHDLVCIAEAKALSVGPTDSNKCKSYGWMNYYKGPHDARVSWSPTTPYIVYGTQSQFCCFGQYIHDLRALMPIREAEPQLLEDFAIATELQRPAPWGEFEKNWFLFYVDDQKFVHHDVYPKRSFAKLEADGSVGEQLSGDLRDEACISKLMPELVQSPGSPEHASIHQSTNSLSVTLCNRGECTPSKDNTVILTIFQLKELRYYHPTYEPYVMLIQQQAPYRIHGIAKLPFWVHGRGREPFPEWKGEDPSEFTQMFYIVSVSWKSRTQRYQGFLDDELFVSFGIEDNYTASIDVRAHDLVQCIGLCSDISVGQADETLAQTTPLPVLEPIV</sequence>
<dbReference type="GeneID" id="63784491"/>
<dbReference type="OrthoDB" id="2522565at2759"/>
<dbReference type="EMBL" id="MCFI01000013">
    <property type="protein sequence ID" value="ORY80529.1"/>
    <property type="molecule type" value="Genomic_DNA"/>
</dbReference>
<organism evidence="1 2">
    <name type="scientific">Protomyces lactucae-debilis</name>
    <dbReference type="NCBI Taxonomy" id="2754530"/>
    <lineage>
        <taxon>Eukaryota</taxon>
        <taxon>Fungi</taxon>
        <taxon>Dikarya</taxon>
        <taxon>Ascomycota</taxon>
        <taxon>Taphrinomycotina</taxon>
        <taxon>Taphrinomycetes</taxon>
        <taxon>Taphrinales</taxon>
        <taxon>Protomycetaceae</taxon>
        <taxon>Protomyces</taxon>
    </lineage>
</organism>
<comment type="caution">
    <text evidence="1">The sequence shown here is derived from an EMBL/GenBank/DDBJ whole genome shotgun (WGS) entry which is preliminary data.</text>
</comment>